<evidence type="ECO:0000256" key="3">
    <source>
        <dbReference type="ARBA" id="ARBA00022777"/>
    </source>
</evidence>
<dbReference type="InterPro" id="IPR036457">
    <property type="entry name" value="PPM-type-like_dom_sf"/>
</dbReference>
<evidence type="ECO:0000313" key="9">
    <source>
        <dbReference type="Proteomes" id="UP001495147"/>
    </source>
</evidence>
<evidence type="ECO:0000256" key="2">
    <source>
        <dbReference type="ARBA" id="ARBA00022741"/>
    </source>
</evidence>
<dbReference type="EC" id="3.1.3.16" evidence="8"/>
<dbReference type="SUPFAM" id="SSF56112">
    <property type="entry name" value="Protein kinase-like (PK-like)"/>
    <property type="match status" value="1"/>
</dbReference>
<dbReference type="InterPro" id="IPR011009">
    <property type="entry name" value="Kinase-like_dom_sf"/>
</dbReference>
<dbReference type="GO" id="GO:0004722">
    <property type="term" value="F:protein serine/threonine phosphatase activity"/>
    <property type="evidence" value="ECO:0007669"/>
    <property type="project" value="UniProtKB-EC"/>
</dbReference>
<dbReference type="SMART" id="SM00331">
    <property type="entry name" value="PP2C_SIG"/>
    <property type="match status" value="1"/>
</dbReference>
<dbReference type="InterPro" id="IPR001932">
    <property type="entry name" value="PPM-type_phosphatase-like_dom"/>
</dbReference>
<feature type="domain" description="PPM-type phosphatase" evidence="7">
    <location>
        <begin position="16"/>
        <end position="247"/>
    </location>
</feature>
<evidence type="ECO:0000256" key="1">
    <source>
        <dbReference type="ARBA" id="ARBA00022679"/>
    </source>
</evidence>
<keyword evidence="4" id="KW-0067">ATP-binding</keyword>
<keyword evidence="1 8" id="KW-0808">Transferase</keyword>
<evidence type="ECO:0000259" key="7">
    <source>
        <dbReference type="PROSITE" id="PS51746"/>
    </source>
</evidence>
<dbReference type="InterPro" id="IPR000719">
    <property type="entry name" value="Prot_kinase_dom"/>
</dbReference>
<dbReference type="Pfam" id="PF13672">
    <property type="entry name" value="PP2C_2"/>
    <property type="match status" value="1"/>
</dbReference>
<gene>
    <name evidence="8" type="ORF">ABDJ85_09880</name>
</gene>
<dbReference type="EC" id="3.1.3.-" evidence="8"/>
<dbReference type="InterPro" id="IPR008266">
    <property type="entry name" value="Tyr_kinase_AS"/>
</dbReference>
<dbReference type="Gene3D" id="3.30.200.20">
    <property type="entry name" value="Phosphorylase Kinase, domain 1"/>
    <property type="match status" value="1"/>
</dbReference>
<evidence type="ECO:0000256" key="5">
    <source>
        <dbReference type="SAM" id="Phobius"/>
    </source>
</evidence>
<dbReference type="CDD" id="cd14014">
    <property type="entry name" value="STKc_PknB_like"/>
    <property type="match status" value="1"/>
</dbReference>
<comment type="caution">
    <text evidence="8">The sequence shown here is derived from an EMBL/GenBank/DDBJ whole genome shotgun (WGS) entry which is preliminary data.</text>
</comment>
<proteinExistence type="predicted"/>
<evidence type="ECO:0000313" key="8">
    <source>
        <dbReference type="EMBL" id="MEO3691779.1"/>
    </source>
</evidence>
<dbReference type="SUPFAM" id="SSF81606">
    <property type="entry name" value="PP2C-like"/>
    <property type="match status" value="1"/>
</dbReference>
<accession>A0ABV0G242</accession>
<keyword evidence="8" id="KW-0378">Hydrolase</keyword>
<dbReference type="Gene3D" id="1.10.510.10">
    <property type="entry name" value="Transferase(Phosphotransferase) domain 1"/>
    <property type="match status" value="1"/>
</dbReference>
<sequence length="599" mass="65750">MLAAPSRLSAAALKLSLGQHAEAGRKPVQQDCHGARIPPQPLLASKGAVLALADGIGSSSVSQDASRAAVRAVLEDYYGTSEAWSVKRSMQRVLAATNSWLHAQTQRSPYRHDHDRGYVCAMAVLVLKGRAAHCFHAGDVRIARLQDGVLEPLTEDHRVYIGGGQSYLSRALGFQSRLDVDYRCLALEPGDIYLLASDGVHEHLLPADLRAALDAHPDDLDACARQLVQAAFERGSPDNLSLQLVRVEALPTADLIEAQQARANLPFPGLLAPRSELDGFRIERELAGSHRSHVYLATEVATSRLAVLKTPSVDLAQDEAALDRLMLEEWIARRIQSPHVLRPFDAVRPRTQLYSATEYVEGQTLAQWMRDNPRPELEAVRDMVEQIARGLQAFHRLEMLHQDLRPENLMIDRSGTVRIIDFGSVQVAGLNDAAGPDAAPQVLGTLQYTAPECLLGEPATERSDLFALGVLAYQMLSGRLPYGTQAASVRTVQDVQRLRYLSVLDEGRAIPAWIDAVLERAVHPTPAKRHEALSEFAFALRQPGAEALAVRPRPLAQRHPVRFWQAVSLVLALIVLLQFMWLQGRSAANSSHVTSSHSP</sequence>
<dbReference type="PANTHER" id="PTHR43289">
    <property type="entry name" value="MITOGEN-ACTIVATED PROTEIN KINASE KINASE KINASE 20-RELATED"/>
    <property type="match status" value="1"/>
</dbReference>
<dbReference type="SMART" id="SM00332">
    <property type="entry name" value="PP2Cc"/>
    <property type="match status" value="1"/>
</dbReference>
<keyword evidence="9" id="KW-1185">Reference proteome</keyword>
<dbReference type="Gene3D" id="3.60.40.10">
    <property type="entry name" value="PPM-type phosphatase domain"/>
    <property type="match status" value="1"/>
</dbReference>
<protein>
    <submittedName>
        <fullName evidence="8">Bifunctional protein-serine/threonine kinase/phosphatase</fullName>
        <ecNumber evidence="8">2.7.11.-</ecNumber>
        <ecNumber evidence="8">3.1.3.-</ecNumber>
        <ecNumber evidence="8">3.1.3.16</ecNumber>
    </submittedName>
</protein>
<keyword evidence="5" id="KW-0812">Transmembrane</keyword>
<organism evidence="8 9">
    <name type="scientific">Roseateles paludis</name>
    <dbReference type="NCBI Taxonomy" id="3145238"/>
    <lineage>
        <taxon>Bacteria</taxon>
        <taxon>Pseudomonadati</taxon>
        <taxon>Pseudomonadota</taxon>
        <taxon>Betaproteobacteria</taxon>
        <taxon>Burkholderiales</taxon>
        <taxon>Sphaerotilaceae</taxon>
        <taxon>Roseateles</taxon>
    </lineage>
</organism>
<keyword evidence="3 8" id="KW-0418">Kinase</keyword>
<dbReference type="Pfam" id="PF00069">
    <property type="entry name" value="Pkinase"/>
    <property type="match status" value="1"/>
</dbReference>
<dbReference type="Proteomes" id="UP001495147">
    <property type="component" value="Unassembled WGS sequence"/>
</dbReference>
<dbReference type="RefSeq" id="WP_347704591.1">
    <property type="nucleotide sequence ID" value="NZ_JBDPZD010000002.1"/>
</dbReference>
<feature type="domain" description="Protein kinase" evidence="6">
    <location>
        <begin position="280"/>
        <end position="545"/>
    </location>
</feature>
<keyword evidence="2" id="KW-0547">Nucleotide-binding</keyword>
<feature type="transmembrane region" description="Helical" evidence="5">
    <location>
        <begin position="563"/>
        <end position="582"/>
    </location>
</feature>
<dbReference type="PROSITE" id="PS50011">
    <property type="entry name" value="PROTEIN_KINASE_DOM"/>
    <property type="match status" value="1"/>
</dbReference>
<dbReference type="GO" id="GO:0016301">
    <property type="term" value="F:kinase activity"/>
    <property type="evidence" value="ECO:0007669"/>
    <property type="project" value="UniProtKB-KW"/>
</dbReference>
<dbReference type="EC" id="2.7.11.-" evidence="8"/>
<keyword evidence="5" id="KW-0472">Membrane</keyword>
<reference evidence="8 9" key="1">
    <citation type="submission" date="2024-05" db="EMBL/GenBank/DDBJ databases">
        <title>Roseateles sp. DJS-2-20 16S ribosomal RNA gene Genome sequencing and assembly.</title>
        <authorList>
            <person name="Woo H."/>
        </authorList>
    </citation>
    <scope>NUCLEOTIDE SEQUENCE [LARGE SCALE GENOMIC DNA]</scope>
    <source>
        <strain evidence="8 9">DJS-2-20</strain>
    </source>
</reference>
<dbReference type="CDD" id="cd00143">
    <property type="entry name" value="PP2Cc"/>
    <property type="match status" value="1"/>
</dbReference>
<name>A0ABV0G242_9BURK</name>
<dbReference type="PROSITE" id="PS51746">
    <property type="entry name" value="PPM_2"/>
    <property type="match status" value="1"/>
</dbReference>
<keyword evidence="5" id="KW-1133">Transmembrane helix</keyword>
<evidence type="ECO:0000259" key="6">
    <source>
        <dbReference type="PROSITE" id="PS50011"/>
    </source>
</evidence>
<dbReference type="PANTHER" id="PTHR43289:SF6">
    <property type="entry name" value="SERINE_THREONINE-PROTEIN KINASE NEKL-3"/>
    <property type="match status" value="1"/>
</dbReference>
<dbReference type="EMBL" id="JBDPZD010000002">
    <property type="protein sequence ID" value="MEO3691779.1"/>
    <property type="molecule type" value="Genomic_DNA"/>
</dbReference>
<dbReference type="PROSITE" id="PS00109">
    <property type="entry name" value="PROTEIN_KINASE_TYR"/>
    <property type="match status" value="1"/>
</dbReference>
<evidence type="ECO:0000256" key="4">
    <source>
        <dbReference type="ARBA" id="ARBA00022840"/>
    </source>
</evidence>